<feature type="transmembrane region" description="Helical" evidence="6">
    <location>
        <begin position="361"/>
        <end position="386"/>
    </location>
</feature>
<dbReference type="Pfam" id="PF02133">
    <property type="entry name" value="Transp_cyt_pur"/>
    <property type="match status" value="1"/>
</dbReference>
<gene>
    <name evidence="7" type="ORF">RHOBADRAFT_28877</name>
</gene>
<dbReference type="AlphaFoldDB" id="A0A0P9GKB4"/>
<sequence>MDPVPEDKQVWRWFSFVSMWVSDGFSPSTLQLAGAMISLGLSWRQAIGAVLLGNVLISWCCFFNGWIAAYLHTPFSVNVRMSFGFWFSYFAIVTRLILALIYTGTKSYTSALATYQCIRAIWPQFASMENKLPASAGITSNVMVAYFVFFSIQLPLMMVSPAKLRYLFTFKSIIGPIAGFACMGYYVRKSGGYLYGGDPTASGSTIGWAFMAALNSAVGSYSTLSLNIGDFTRYAKRPRDQFAQVLVIPICFTATALMGVAIASGGYKVHGLAKIQFDPTRLMNNWSTDTSLERAGLFFFGFAMALSNLGSNISANTISGANDFCSLFPRYLNIRRGSFLMGVIGCWACAPWKLLATAQSFLTLLGGYTIISAPVWAIMVSDFFWVKKQHVDVPAMYDPHGRYRYNRFGINWRVLATLCIVVPPEIPGLLHAISSDVALPLGNQRFYRVTWLFGTVSGLIIYPLLNYLFPHRDTIIVDMIWTNGDVSGEAAAAAAVSHDEENSVGKDDDLVQAGVLPVVELR</sequence>
<keyword evidence="8" id="KW-1185">Reference proteome</keyword>
<feature type="transmembrane region" description="Helical" evidence="6">
    <location>
        <begin position="206"/>
        <end position="224"/>
    </location>
</feature>
<dbReference type="PANTHER" id="PTHR30618">
    <property type="entry name" value="NCS1 FAMILY PURINE/PYRIMIDINE TRANSPORTER"/>
    <property type="match status" value="1"/>
</dbReference>
<keyword evidence="5 6" id="KW-0472">Membrane</keyword>
<dbReference type="Gene3D" id="1.10.4160.10">
    <property type="entry name" value="Hydantoin permease"/>
    <property type="match status" value="1"/>
</dbReference>
<keyword evidence="4 6" id="KW-1133">Transmembrane helix</keyword>
<feature type="transmembrane region" description="Helical" evidence="6">
    <location>
        <begin position="295"/>
        <end position="315"/>
    </location>
</feature>
<dbReference type="EMBL" id="KQ474082">
    <property type="protein sequence ID" value="KPV73723.1"/>
    <property type="molecule type" value="Genomic_DNA"/>
</dbReference>
<protein>
    <submittedName>
        <fullName evidence="7">Uncharacterized protein</fullName>
    </submittedName>
</protein>
<feature type="transmembrane region" description="Helical" evidence="6">
    <location>
        <begin position="336"/>
        <end position="355"/>
    </location>
</feature>
<dbReference type="PANTHER" id="PTHR30618:SF0">
    <property type="entry name" value="PURINE-URACIL PERMEASE NCS1"/>
    <property type="match status" value="1"/>
</dbReference>
<evidence type="ECO:0000313" key="8">
    <source>
        <dbReference type="Proteomes" id="UP000053890"/>
    </source>
</evidence>
<evidence type="ECO:0000256" key="4">
    <source>
        <dbReference type="ARBA" id="ARBA00022989"/>
    </source>
</evidence>
<feature type="transmembrane region" description="Helical" evidence="6">
    <location>
        <begin position="450"/>
        <end position="469"/>
    </location>
</feature>
<proteinExistence type="inferred from homology"/>
<comment type="similarity">
    <text evidence="2">Belongs to the purine-cytosine permease (2.A.39) family.</text>
</comment>
<feature type="transmembrane region" description="Helical" evidence="6">
    <location>
        <begin position="132"/>
        <end position="152"/>
    </location>
</feature>
<accession>A0A0P9GKB4</accession>
<dbReference type="GO" id="GO:0015205">
    <property type="term" value="F:nucleobase transmembrane transporter activity"/>
    <property type="evidence" value="ECO:0007669"/>
    <property type="project" value="TreeGrafter"/>
</dbReference>
<evidence type="ECO:0000313" key="7">
    <source>
        <dbReference type="EMBL" id="KPV73723.1"/>
    </source>
</evidence>
<dbReference type="OMA" id="RWHILYV"/>
<evidence type="ECO:0000256" key="1">
    <source>
        <dbReference type="ARBA" id="ARBA00004141"/>
    </source>
</evidence>
<dbReference type="GO" id="GO:0005886">
    <property type="term" value="C:plasma membrane"/>
    <property type="evidence" value="ECO:0007669"/>
    <property type="project" value="TreeGrafter"/>
</dbReference>
<dbReference type="GeneID" id="28973291"/>
<evidence type="ECO:0000256" key="5">
    <source>
        <dbReference type="ARBA" id="ARBA00023136"/>
    </source>
</evidence>
<evidence type="ECO:0000256" key="3">
    <source>
        <dbReference type="ARBA" id="ARBA00022692"/>
    </source>
</evidence>
<dbReference type="Proteomes" id="UP000053890">
    <property type="component" value="Unassembled WGS sequence"/>
</dbReference>
<dbReference type="InterPro" id="IPR001248">
    <property type="entry name" value="Pur-cyt_permease"/>
</dbReference>
<evidence type="ECO:0000256" key="2">
    <source>
        <dbReference type="ARBA" id="ARBA00008974"/>
    </source>
</evidence>
<dbReference type="InterPro" id="IPR045225">
    <property type="entry name" value="Uracil/uridine/allantoin_perm"/>
</dbReference>
<dbReference type="RefSeq" id="XP_018269772.1">
    <property type="nucleotide sequence ID" value="XM_018412842.1"/>
</dbReference>
<evidence type="ECO:0000256" key="6">
    <source>
        <dbReference type="SAM" id="Phobius"/>
    </source>
</evidence>
<feature type="transmembrane region" description="Helical" evidence="6">
    <location>
        <begin position="245"/>
        <end position="267"/>
    </location>
</feature>
<feature type="transmembrane region" description="Helical" evidence="6">
    <location>
        <begin position="164"/>
        <end position="186"/>
    </location>
</feature>
<feature type="transmembrane region" description="Helical" evidence="6">
    <location>
        <begin position="410"/>
        <end position="430"/>
    </location>
</feature>
<dbReference type="OrthoDB" id="2018619at2759"/>
<keyword evidence="3 6" id="KW-0812">Transmembrane</keyword>
<feature type="transmembrane region" description="Helical" evidence="6">
    <location>
        <begin position="83"/>
        <end position="102"/>
    </location>
</feature>
<feature type="transmembrane region" description="Helical" evidence="6">
    <location>
        <begin position="46"/>
        <end position="71"/>
    </location>
</feature>
<reference evidence="7 8" key="1">
    <citation type="journal article" date="2015" name="Front. Microbiol.">
        <title>Genome sequence of the plant growth promoting endophytic yeast Rhodotorula graminis WP1.</title>
        <authorList>
            <person name="Firrincieli A."/>
            <person name="Otillar R."/>
            <person name="Salamov A."/>
            <person name="Schmutz J."/>
            <person name="Khan Z."/>
            <person name="Redman R.S."/>
            <person name="Fleck N.D."/>
            <person name="Lindquist E."/>
            <person name="Grigoriev I.V."/>
            <person name="Doty S.L."/>
        </authorList>
    </citation>
    <scope>NUCLEOTIDE SEQUENCE [LARGE SCALE GENOMIC DNA]</scope>
    <source>
        <strain evidence="7 8">WP1</strain>
    </source>
</reference>
<name>A0A0P9GKB4_RHOGW</name>
<comment type="subcellular location">
    <subcellularLocation>
        <location evidence="1">Membrane</location>
        <topology evidence="1">Multi-pass membrane protein</topology>
    </subcellularLocation>
</comment>
<organism evidence="7 8">
    <name type="scientific">Rhodotorula graminis (strain WP1)</name>
    <dbReference type="NCBI Taxonomy" id="578459"/>
    <lineage>
        <taxon>Eukaryota</taxon>
        <taxon>Fungi</taxon>
        <taxon>Dikarya</taxon>
        <taxon>Basidiomycota</taxon>
        <taxon>Pucciniomycotina</taxon>
        <taxon>Microbotryomycetes</taxon>
        <taxon>Sporidiobolales</taxon>
        <taxon>Sporidiobolaceae</taxon>
        <taxon>Rhodotorula</taxon>
    </lineage>
</organism>